<comment type="PTM">
    <text evidence="8">Binds 2 heme groups per subunit.</text>
</comment>
<evidence type="ECO:0000313" key="12">
    <source>
        <dbReference type="Proteomes" id="UP000471640"/>
    </source>
</evidence>
<evidence type="ECO:0000256" key="2">
    <source>
        <dbReference type="ARBA" id="ARBA00022617"/>
    </source>
</evidence>
<feature type="binding site" description="covalent" evidence="8">
    <location>
        <position position="191"/>
    </location>
    <ligand>
        <name>heme c</name>
        <dbReference type="ChEBI" id="CHEBI:61717"/>
        <label>2</label>
    </ligand>
</feature>
<dbReference type="InterPro" id="IPR004852">
    <property type="entry name" value="Di-haem_cyt_c_peroxidsae"/>
</dbReference>
<comment type="subcellular location">
    <subcellularLocation>
        <location evidence="1">Periplasm</location>
    </subcellularLocation>
</comment>
<dbReference type="AlphaFoldDB" id="A0A6P1DWX6"/>
<evidence type="ECO:0000256" key="9">
    <source>
        <dbReference type="PIRSR" id="PIRSR000294-2"/>
    </source>
</evidence>
<evidence type="ECO:0000256" key="8">
    <source>
        <dbReference type="PIRSR" id="PIRSR000294-1"/>
    </source>
</evidence>
<dbReference type="SUPFAM" id="SSF46626">
    <property type="entry name" value="Cytochrome c"/>
    <property type="match status" value="2"/>
</dbReference>
<dbReference type="EMBL" id="JAAIJR010000062">
    <property type="protein sequence ID" value="NEX21623.1"/>
    <property type="molecule type" value="Genomic_DNA"/>
</dbReference>
<comment type="cofactor">
    <cofactor evidence="8">
        <name>heme</name>
        <dbReference type="ChEBI" id="CHEBI:30413"/>
    </cofactor>
    <text evidence="8">Binds 2 heme groups.</text>
</comment>
<dbReference type="InterPro" id="IPR036909">
    <property type="entry name" value="Cyt_c-like_dom_sf"/>
</dbReference>
<dbReference type="Pfam" id="PF03150">
    <property type="entry name" value="CCP_MauG"/>
    <property type="match status" value="1"/>
</dbReference>
<accession>A0A6P1DWX6</accession>
<organism evidence="11 12">
    <name type="scientific">Thiorhodococcus mannitoliphagus</name>
    <dbReference type="NCBI Taxonomy" id="329406"/>
    <lineage>
        <taxon>Bacteria</taxon>
        <taxon>Pseudomonadati</taxon>
        <taxon>Pseudomonadota</taxon>
        <taxon>Gammaproteobacteria</taxon>
        <taxon>Chromatiales</taxon>
        <taxon>Chromatiaceae</taxon>
        <taxon>Thiorhodococcus</taxon>
    </lineage>
</organism>
<feature type="binding site" description="covalent" evidence="8">
    <location>
        <position position="45"/>
    </location>
    <ligand>
        <name>heme c</name>
        <dbReference type="ChEBI" id="CHEBI:61717"/>
        <label>1</label>
    </ligand>
</feature>
<protein>
    <submittedName>
        <fullName evidence="11">Cytochrome B6</fullName>
    </submittedName>
</protein>
<keyword evidence="4" id="KW-0732">Signal</keyword>
<dbReference type="PIRSF" id="PIRSF000294">
    <property type="entry name" value="Cytochrome-c_peroxidase"/>
    <property type="match status" value="1"/>
</dbReference>
<keyword evidence="2 8" id="KW-0349">Heme</keyword>
<keyword evidence="3 9" id="KW-0479">Metal-binding</keyword>
<evidence type="ECO:0000259" key="10">
    <source>
        <dbReference type="PROSITE" id="PS51007"/>
    </source>
</evidence>
<evidence type="ECO:0000256" key="6">
    <source>
        <dbReference type="ARBA" id="ARBA00023002"/>
    </source>
</evidence>
<feature type="binding site" description="axial binding residue" evidence="9">
    <location>
        <position position="49"/>
    </location>
    <ligand>
        <name>heme c</name>
        <dbReference type="ChEBI" id="CHEBI:61717"/>
        <label>1</label>
    </ligand>
    <ligandPart>
        <name>Fe</name>
        <dbReference type="ChEBI" id="CHEBI:18248"/>
    </ligandPart>
</feature>
<sequence length="302" mass="32759">MLGAEVRLEPIRPIPEAATLEARAAALGERLFADPRLSRDGRMSCASCHDLARHGADGRTHPSGTEVTQGSVKTPTVYNSGLSFVQGWNGRAPTLEAMVGLAVTSPAFMGSSWSKVIQGLRSDAKLNADFDAVFDEAPTPETVTAAIAAFERSLVTPNSRFDRWLAGEDEAIDEAELDGYRLFKSYGCVSCHQGANVGGNMYGRMGLMGDYFADRGGEITPADLGRFTITGLDEDRHLFKVPSLRLAVRNPPYFHDGSTETLAEAIRVMARYQLGRSISDEHVAAIERFLTTLVGEHPRLTP</sequence>
<name>A0A6P1DWX6_9GAMM</name>
<evidence type="ECO:0000256" key="5">
    <source>
        <dbReference type="ARBA" id="ARBA00022764"/>
    </source>
</evidence>
<evidence type="ECO:0000313" key="11">
    <source>
        <dbReference type="EMBL" id="NEX21623.1"/>
    </source>
</evidence>
<proteinExistence type="predicted"/>
<dbReference type="PANTHER" id="PTHR30600">
    <property type="entry name" value="CYTOCHROME C PEROXIDASE-RELATED"/>
    <property type="match status" value="1"/>
</dbReference>
<evidence type="ECO:0000256" key="7">
    <source>
        <dbReference type="ARBA" id="ARBA00023004"/>
    </source>
</evidence>
<dbReference type="PROSITE" id="PS51007">
    <property type="entry name" value="CYTC"/>
    <property type="match status" value="2"/>
</dbReference>
<feature type="binding site" description="covalent" evidence="8">
    <location>
        <position position="188"/>
    </location>
    <ligand>
        <name>heme c</name>
        <dbReference type="ChEBI" id="CHEBI:61717"/>
        <label>2</label>
    </ligand>
</feature>
<dbReference type="GO" id="GO:0009055">
    <property type="term" value="F:electron transfer activity"/>
    <property type="evidence" value="ECO:0007669"/>
    <property type="project" value="InterPro"/>
</dbReference>
<keyword evidence="6" id="KW-0560">Oxidoreductase</keyword>
<keyword evidence="12" id="KW-1185">Reference proteome</keyword>
<dbReference type="InterPro" id="IPR051395">
    <property type="entry name" value="Cytochrome_c_Peroxidase/MauG"/>
</dbReference>
<dbReference type="InterPro" id="IPR009056">
    <property type="entry name" value="Cyt_c-like_dom"/>
</dbReference>
<feature type="binding site" description="covalent" evidence="8">
    <location>
        <position position="48"/>
    </location>
    <ligand>
        <name>heme c</name>
        <dbReference type="ChEBI" id="CHEBI:61717"/>
        <label>1</label>
    </ligand>
</feature>
<dbReference type="GO" id="GO:0020037">
    <property type="term" value="F:heme binding"/>
    <property type="evidence" value="ECO:0007669"/>
    <property type="project" value="InterPro"/>
</dbReference>
<evidence type="ECO:0000256" key="3">
    <source>
        <dbReference type="ARBA" id="ARBA00022723"/>
    </source>
</evidence>
<feature type="binding site" description="axial binding residue" evidence="9">
    <location>
        <position position="269"/>
    </location>
    <ligand>
        <name>heme c</name>
        <dbReference type="ChEBI" id="CHEBI:61717"/>
        <label>2</label>
    </ligand>
    <ligandPart>
        <name>Fe</name>
        <dbReference type="ChEBI" id="CHEBI:18248"/>
    </ligandPart>
</feature>
<reference evidence="12" key="1">
    <citation type="journal article" date="2020" name="Microbiol. Resour. Announc.">
        <title>Draft Genome Sequences of Thiorhodococcus mannitoliphagus and Thiorhodococcus minor, Purple Sulfur Photosynthetic Bacteria in the Gammaproteobacterial Family Chromatiaceae.</title>
        <authorList>
            <person name="Aviles F.A."/>
            <person name="Meyer T.E."/>
            <person name="Kyndt J.A."/>
        </authorList>
    </citation>
    <scope>NUCLEOTIDE SEQUENCE [LARGE SCALE GENOMIC DNA]</scope>
    <source>
        <strain evidence="12">DSM 18266</strain>
    </source>
</reference>
<dbReference type="PANTHER" id="PTHR30600:SF7">
    <property type="entry name" value="CYTOCHROME C PEROXIDASE-RELATED"/>
    <property type="match status" value="1"/>
</dbReference>
<dbReference type="InterPro" id="IPR026259">
    <property type="entry name" value="MauG/Cytc_peroxidase"/>
</dbReference>
<feature type="binding site" description="axial binding residue" evidence="9">
    <location>
        <position position="192"/>
    </location>
    <ligand>
        <name>heme c</name>
        <dbReference type="ChEBI" id="CHEBI:61717"/>
        <label>2</label>
    </ligand>
    <ligandPart>
        <name>Fe</name>
        <dbReference type="ChEBI" id="CHEBI:18248"/>
    </ligandPart>
</feature>
<dbReference type="GO" id="GO:0042597">
    <property type="term" value="C:periplasmic space"/>
    <property type="evidence" value="ECO:0007669"/>
    <property type="project" value="UniProtKB-SubCell"/>
</dbReference>
<keyword evidence="7 9" id="KW-0408">Iron</keyword>
<evidence type="ECO:0000256" key="4">
    <source>
        <dbReference type="ARBA" id="ARBA00022729"/>
    </source>
</evidence>
<dbReference type="Gene3D" id="1.10.760.10">
    <property type="entry name" value="Cytochrome c-like domain"/>
    <property type="match status" value="2"/>
</dbReference>
<reference evidence="11 12" key="2">
    <citation type="submission" date="2020-02" db="EMBL/GenBank/DDBJ databases">
        <title>Genome sequences of Thiorhodococcus mannitoliphagus and Thiorhodococcus minor, purple sulfur photosynthetic bacteria in the gammaproteobacterial family, Chromatiaceae.</title>
        <authorList>
            <person name="Aviles F.A."/>
            <person name="Meyer T.E."/>
            <person name="Kyndt J.A."/>
        </authorList>
    </citation>
    <scope>NUCLEOTIDE SEQUENCE [LARGE SCALE GENOMIC DNA]</scope>
    <source>
        <strain evidence="11 12">DSM 18266</strain>
    </source>
</reference>
<dbReference type="GO" id="GO:0046872">
    <property type="term" value="F:metal ion binding"/>
    <property type="evidence" value="ECO:0007669"/>
    <property type="project" value="UniProtKB-KW"/>
</dbReference>
<keyword evidence="5" id="KW-0574">Periplasm</keyword>
<gene>
    <name evidence="11" type="ORF">G3480_15115</name>
</gene>
<evidence type="ECO:0000256" key="1">
    <source>
        <dbReference type="ARBA" id="ARBA00004418"/>
    </source>
</evidence>
<feature type="domain" description="Cytochrome c" evidence="10">
    <location>
        <begin position="174"/>
        <end position="294"/>
    </location>
</feature>
<dbReference type="GO" id="GO:0004130">
    <property type="term" value="F:cytochrome-c peroxidase activity"/>
    <property type="evidence" value="ECO:0007669"/>
    <property type="project" value="TreeGrafter"/>
</dbReference>
<dbReference type="Proteomes" id="UP000471640">
    <property type="component" value="Unassembled WGS sequence"/>
</dbReference>
<feature type="domain" description="Cytochrome c" evidence="10">
    <location>
        <begin position="23"/>
        <end position="138"/>
    </location>
</feature>
<comment type="caution">
    <text evidence="11">The sequence shown here is derived from an EMBL/GenBank/DDBJ whole genome shotgun (WGS) entry which is preliminary data.</text>
</comment>